<accession>A0A7S0W9T2</accession>
<gene>
    <name evidence="2" type="ORF">HTEP1355_LOCUS19899</name>
</gene>
<evidence type="ECO:0000313" key="2">
    <source>
        <dbReference type="EMBL" id="CAD8806220.1"/>
    </source>
</evidence>
<organism evidence="2">
    <name type="scientific">Hemiselmis tepida</name>
    <dbReference type="NCBI Taxonomy" id="464990"/>
    <lineage>
        <taxon>Eukaryota</taxon>
        <taxon>Cryptophyceae</taxon>
        <taxon>Cryptomonadales</taxon>
        <taxon>Hemiselmidaceae</taxon>
        <taxon>Hemiselmis</taxon>
    </lineage>
</organism>
<sequence length="321" mass="35836">MATGFTPNTRQQPVEDLPSFASQAKDTYESSYQFWYKGHQPFATLQQENLSKAPDNSKVDFAQIQREDYKPTTSRWRSTSNTTYGNHTITPNLIRAQTEIDSIVVDSSPLEGELETDPPIVEIPTTAYYHGPMPDRAIKQHFLTKRTTASVIDGSGKDQVLEVAEGSSEPGFYYLRDADGSRKSLEIRDPSMQPPVPATSSVGGMPMPLQPSIPAVPFSGLRTQTQRQFGDPQPLVDRLEADAQRVTQQRVADKSRGLTYGEQHRIAVPKVFRHEMGVPTTDRKTEMRMRYMVPDPDPPRATACLADKMIYTSAPDQIKSG</sequence>
<protein>
    <submittedName>
        <fullName evidence="2">Uncharacterized protein</fullName>
    </submittedName>
</protein>
<proteinExistence type="predicted"/>
<dbReference type="AlphaFoldDB" id="A0A7S0W9T2"/>
<dbReference type="EMBL" id="HBFN01034331">
    <property type="protein sequence ID" value="CAD8806220.1"/>
    <property type="molecule type" value="Transcribed_RNA"/>
</dbReference>
<feature type="compositionally biased region" description="Polar residues" evidence="1">
    <location>
        <begin position="1"/>
        <end position="12"/>
    </location>
</feature>
<feature type="region of interest" description="Disordered" evidence="1">
    <location>
        <begin position="1"/>
        <end position="22"/>
    </location>
</feature>
<reference evidence="2" key="1">
    <citation type="submission" date="2021-01" db="EMBL/GenBank/DDBJ databases">
        <authorList>
            <person name="Corre E."/>
            <person name="Pelletier E."/>
            <person name="Niang G."/>
            <person name="Scheremetjew M."/>
            <person name="Finn R."/>
            <person name="Kale V."/>
            <person name="Holt S."/>
            <person name="Cochrane G."/>
            <person name="Meng A."/>
            <person name="Brown T."/>
            <person name="Cohen L."/>
        </authorList>
    </citation>
    <scope>NUCLEOTIDE SEQUENCE</scope>
    <source>
        <strain evidence="2">CCMP443</strain>
    </source>
</reference>
<evidence type="ECO:0000256" key="1">
    <source>
        <dbReference type="SAM" id="MobiDB-lite"/>
    </source>
</evidence>
<name>A0A7S0W9T2_9CRYP</name>